<dbReference type="Pfam" id="PF03060">
    <property type="entry name" value="NMO"/>
    <property type="match status" value="1"/>
</dbReference>
<name>A0A919SUG8_9ACTN</name>
<dbReference type="RefSeq" id="WP_213000070.1">
    <property type="nucleotide sequence ID" value="NZ_BAAATW010000016.1"/>
</dbReference>
<dbReference type="Proteomes" id="UP000680865">
    <property type="component" value="Unassembled WGS sequence"/>
</dbReference>
<evidence type="ECO:0000313" key="3">
    <source>
        <dbReference type="Proteomes" id="UP000680865"/>
    </source>
</evidence>
<sequence length="205" mass="21311">MVQVTGLDEARRARDLGAGIIVAQGTESGGHGARHGRSTLPFIPAVVDLVAPVPVLAAGGTADGRGVAAALALGPAGALLGTRFQATQESLADPSTVTAILEGRSENTERSRVLDIARNSPWPSTYTARTLGHPFLDRWRDREPELAADPHARQASRDAADRGDIPAQPIRAGESTDLITDHPSAADLVPALAAQAETALRQATL</sequence>
<dbReference type="Gene3D" id="3.20.20.70">
    <property type="entry name" value="Aldolase class I"/>
    <property type="match status" value="1"/>
</dbReference>
<feature type="compositionally biased region" description="Basic and acidic residues" evidence="1">
    <location>
        <begin position="147"/>
        <end position="164"/>
    </location>
</feature>
<comment type="caution">
    <text evidence="2">The sequence shown here is derived from an EMBL/GenBank/DDBJ whole genome shotgun (WGS) entry which is preliminary data.</text>
</comment>
<evidence type="ECO:0000313" key="2">
    <source>
        <dbReference type="EMBL" id="GIM77273.1"/>
    </source>
</evidence>
<reference evidence="2" key="1">
    <citation type="submission" date="2021-03" db="EMBL/GenBank/DDBJ databases">
        <title>Whole genome shotgun sequence of Actinoplanes consettensis NBRC 14913.</title>
        <authorList>
            <person name="Komaki H."/>
            <person name="Tamura T."/>
        </authorList>
    </citation>
    <scope>NUCLEOTIDE SEQUENCE</scope>
    <source>
        <strain evidence="2">NBRC 14913</strain>
    </source>
</reference>
<proteinExistence type="predicted"/>
<gene>
    <name evidence="2" type="ORF">Aco04nite_54520</name>
</gene>
<accession>A0A919SUG8</accession>
<evidence type="ECO:0008006" key="4">
    <source>
        <dbReference type="Google" id="ProtNLM"/>
    </source>
</evidence>
<keyword evidence="3" id="KW-1185">Reference proteome</keyword>
<dbReference type="PANTHER" id="PTHR32332">
    <property type="entry name" value="2-NITROPROPANE DIOXYGENASE"/>
    <property type="match status" value="1"/>
</dbReference>
<evidence type="ECO:0000256" key="1">
    <source>
        <dbReference type="SAM" id="MobiDB-lite"/>
    </source>
</evidence>
<dbReference type="PANTHER" id="PTHR32332:SF31">
    <property type="entry name" value="2-NITROPROPANE DIOXYGENASE FAMILY, PUTATIVE (AFU_ORTHOLOGUE AFUA_2G09850)-RELATED"/>
    <property type="match status" value="1"/>
</dbReference>
<dbReference type="InterPro" id="IPR013785">
    <property type="entry name" value="Aldolase_TIM"/>
</dbReference>
<dbReference type="EMBL" id="BOQP01000030">
    <property type="protein sequence ID" value="GIM77273.1"/>
    <property type="molecule type" value="Genomic_DNA"/>
</dbReference>
<organism evidence="2 3">
    <name type="scientific">Winogradskya consettensis</name>
    <dbReference type="NCBI Taxonomy" id="113560"/>
    <lineage>
        <taxon>Bacteria</taxon>
        <taxon>Bacillati</taxon>
        <taxon>Actinomycetota</taxon>
        <taxon>Actinomycetes</taxon>
        <taxon>Micromonosporales</taxon>
        <taxon>Micromonosporaceae</taxon>
        <taxon>Winogradskya</taxon>
    </lineage>
</organism>
<dbReference type="AlphaFoldDB" id="A0A919SUG8"/>
<dbReference type="SUPFAM" id="SSF51412">
    <property type="entry name" value="Inosine monophosphate dehydrogenase (IMPDH)"/>
    <property type="match status" value="1"/>
</dbReference>
<feature type="region of interest" description="Disordered" evidence="1">
    <location>
        <begin position="147"/>
        <end position="176"/>
    </location>
</feature>
<protein>
    <recommendedName>
        <fullName evidence="4">2-nitropropane dioxygenase</fullName>
    </recommendedName>
</protein>